<evidence type="ECO:0000256" key="1">
    <source>
        <dbReference type="ARBA" id="ARBA00004651"/>
    </source>
</evidence>
<evidence type="ECO:0000256" key="2">
    <source>
        <dbReference type="ARBA" id="ARBA00022475"/>
    </source>
</evidence>
<feature type="transmembrane region" description="Helical" evidence="6">
    <location>
        <begin position="378"/>
        <end position="396"/>
    </location>
</feature>
<feature type="transmembrane region" description="Helical" evidence="6">
    <location>
        <begin position="355"/>
        <end position="372"/>
    </location>
</feature>
<feature type="transmembrane region" description="Helical" evidence="6">
    <location>
        <begin position="317"/>
        <end position="334"/>
    </location>
</feature>
<evidence type="ECO:0000313" key="7">
    <source>
        <dbReference type="EMBL" id="MDG3584772.1"/>
    </source>
</evidence>
<reference evidence="7" key="1">
    <citation type="submission" date="2022-11" db="EMBL/GenBank/DDBJ databases">
        <title>High-quality draft genome sequence of Galbibacter sp. strain CMA-7.</title>
        <authorList>
            <person name="Wei L."/>
            <person name="Dong C."/>
            <person name="Shao Z."/>
        </authorList>
    </citation>
    <scope>NUCLEOTIDE SEQUENCE</scope>
    <source>
        <strain evidence="7">CMA-7</strain>
    </source>
</reference>
<sequence>MINKLREKILSHGSIIIMALGSLLLFVSNILLKKKLSPEEYGEYSLFITYLSLINSFGLLGCEQVFLRISKFLKNDFIETSKRLFLSIILIGLIFSFILSFILENYFLKNYFTLIYICTVSISLGMFQFNILRLNAEFLNAQILGNSWRIILGVLVFTLLINSFSIDFTVLIYVLTFVIFLSVLISGIYILKRIRFVFKIDHSSSTLLKYSFHFFIALSTLSLIGNIDKFYIEFEFGKKQLGDYFYLANLFIFPFSLLQSYVGFKELVHFKNNFNKEVLNKKIEKINVFGIALGFLLVFLNYILFRLNFLDVDLSSYWLLVFFFILTGVLKLNYAIQSSVFGAIGEISTIKLANFQSLILIFLLGLVFILVLPKKIEYVGLAVFFLWLSRVCIWKFNINKQLKKNEFEV</sequence>
<feature type="transmembrane region" description="Helical" evidence="6">
    <location>
        <begin position="12"/>
        <end position="32"/>
    </location>
</feature>
<feature type="transmembrane region" description="Helical" evidence="6">
    <location>
        <begin position="114"/>
        <end position="134"/>
    </location>
</feature>
<feature type="transmembrane region" description="Helical" evidence="6">
    <location>
        <begin position="212"/>
        <end position="232"/>
    </location>
</feature>
<evidence type="ECO:0000256" key="3">
    <source>
        <dbReference type="ARBA" id="ARBA00022692"/>
    </source>
</evidence>
<feature type="transmembrane region" description="Helical" evidence="6">
    <location>
        <begin position="170"/>
        <end position="191"/>
    </location>
</feature>
<comment type="subcellular location">
    <subcellularLocation>
        <location evidence="1">Cell membrane</location>
        <topology evidence="1">Multi-pass membrane protein</topology>
    </subcellularLocation>
</comment>
<keyword evidence="3 6" id="KW-0812">Transmembrane</keyword>
<name>A0ABT6FND2_9FLAO</name>
<evidence type="ECO:0000256" key="6">
    <source>
        <dbReference type="SAM" id="Phobius"/>
    </source>
</evidence>
<evidence type="ECO:0008006" key="9">
    <source>
        <dbReference type="Google" id="ProtNLM"/>
    </source>
</evidence>
<dbReference type="Proteomes" id="UP001153642">
    <property type="component" value="Unassembled WGS sequence"/>
</dbReference>
<evidence type="ECO:0000256" key="4">
    <source>
        <dbReference type="ARBA" id="ARBA00022989"/>
    </source>
</evidence>
<dbReference type="EMBL" id="JAPMUA010000001">
    <property type="protein sequence ID" value="MDG3584772.1"/>
    <property type="molecule type" value="Genomic_DNA"/>
</dbReference>
<gene>
    <name evidence="7" type="ORF">OSR52_02745</name>
</gene>
<organism evidence="7 8">
    <name type="scientific">Galbibacter pacificus</name>
    <dbReference type="NCBI Taxonomy" id="2996052"/>
    <lineage>
        <taxon>Bacteria</taxon>
        <taxon>Pseudomonadati</taxon>
        <taxon>Bacteroidota</taxon>
        <taxon>Flavobacteriia</taxon>
        <taxon>Flavobacteriales</taxon>
        <taxon>Flavobacteriaceae</taxon>
        <taxon>Galbibacter</taxon>
    </lineage>
</organism>
<feature type="transmembrane region" description="Helical" evidence="6">
    <location>
        <begin position="44"/>
        <end position="62"/>
    </location>
</feature>
<feature type="transmembrane region" description="Helical" evidence="6">
    <location>
        <begin position="244"/>
        <end position="264"/>
    </location>
</feature>
<dbReference type="InterPro" id="IPR050833">
    <property type="entry name" value="Poly_Biosynth_Transport"/>
</dbReference>
<protein>
    <recommendedName>
        <fullName evidence="9">Polysaccharide biosynthesis protein</fullName>
    </recommendedName>
</protein>
<accession>A0ABT6FND2</accession>
<keyword evidence="2" id="KW-1003">Cell membrane</keyword>
<keyword evidence="4 6" id="KW-1133">Transmembrane helix</keyword>
<evidence type="ECO:0000313" key="8">
    <source>
        <dbReference type="Proteomes" id="UP001153642"/>
    </source>
</evidence>
<comment type="caution">
    <text evidence="7">The sequence shown here is derived from an EMBL/GenBank/DDBJ whole genome shotgun (WGS) entry which is preliminary data.</text>
</comment>
<feature type="transmembrane region" description="Helical" evidence="6">
    <location>
        <begin position="285"/>
        <end position="305"/>
    </location>
</feature>
<dbReference type="PANTHER" id="PTHR30250:SF11">
    <property type="entry name" value="O-ANTIGEN TRANSPORTER-RELATED"/>
    <property type="match status" value="1"/>
</dbReference>
<feature type="transmembrane region" description="Helical" evidence="6">
    <location>
        <begin position="146"/>
        <end position="164"/>
    </location>
</feature>
<keyword evidence="8" id="KW-1185">Reference proteome</keyword>
<dbReference type="PANTHER" id="PTHR30250">
    <property type="entry name" value="PST FAMILY PREDICTED COLANIC ACID TRANSPORTER"/>
    <property type="match status" value="1"/>
</dbReference>
<keyword evidence="5 6" id="KW-0472">Membrane</keyword>
<feature type="transmembrane region" description="Helical" evidence="6">
    <location>
        <begin position="83"/>
        <end position="102"/>
    </location>
</feature>
<evidence type="ECO:0000256" key="5">
    <source>
        <dbReference type="ARBA" id="ARBA00023136"/>
    </source>
</evidence>
<dbReference type="RefSeq" id="WP_277898530.1">
    <property type="nucleotide sequence ID" value="NZ_JAPMUA010000001.1"/>
</dbReference>
<proteinExistence type="predicted"/>